<dbReference type="EMBL" id="LSEF01000114">
    <property type="protein sequence ID" value="OAF07294.1"/>
    <property type="molecule type" value="Genomic_DNA"/>
</dbReference>
<dbReference type="PANTHER" id="PTHR33932:SF4">
    <property type="entry name" value="NA(+)_H(+) ANTIPORTER SUBUNIT B"/>
    <property type="match status" value="1"/>
</dbReference>
<evidence type="ECO:0000256" key="5">
    <source>
        <dbReference type="ARBA" id="ARBA00022989"/>
    </source>
</evidence>
<keyword evidence="3" id="KW-1003">Cell membrane</keyword>
<feature type="transmembrane region" description="Helical" evidence="7">
    <location>
        <begin position="188"/>
        <end position="212"/>
    </location>
</feature>
<feature type="domain" description="MrpA C-terminal/MbhD" evidence="9">
    <location>
        <begin position="14"/>
        <end position="78"/>
    </location>
</feature>
<evidence type="ECO:0000313" key="10">
    <source>
        <dbReference type="EMBL" id="OAF07294.1"/>
    </source>
</evidence>
<dbReference type="Pfam" id="PF13244">
    <property type="entry name" value="MbhD"/>
    <property type="match status" value="1"/>
</dbReference>
<keyword evidence="6 7" id="KW-0472">Membrane</keyword>
<comment type="caution">
    <text evidence="10">The sequence shown here is derived from an EMBL/GenBank/DDBJ whole genome shotgun (WGS) entry which is preliminary data.</text>
</comment>
<feature type="transmembrane region" description="Helical" evidence="7">
    <location>
        <begin position="284"/>
        <end position="305"/>
    </location>
</feature>
<sequence>MSIATVFEIVLAAVVLGLAIWTIAVPETYSATVGFVAYGLLVALIWVRLDAVDVALTEAAIGGGLGGVLLLGAAARLRNADPTAVETPCKLVRLCAAALSSLIAAALVAAILLLPDPAPTLAPAAVAKAWATGLANPVTNVLMAFRAMDTMLEKVVLLLAIVGVWSLASDPAWGGRPGPRHEADPHGVLAFLARLLPSVGIVVGIYIFWTGADHPGGAFQGGAILASMWLLVVMAGLTDTPPVSSRRLRFILVAGPGLFLVVGIGGLCLGPAFLAYPLALAKPLILGIEVAMILTIAATLGLLLAGAPERSEQR</sequence>
<dbReference type="InterPro" id="IPR007182">
    <property type="entry name" value="MnhB"/>
</dbReference>
<gene>
    <name evidence="10" type="ORF">AXW67_30695</name>
</gene>
<evidence type="ECO:0000256" key="7">
    <source>
        <dbReference type="SAM" id="Phobius"/>
    </source>
</evidence>
<protein>
    <submittedName>
        <fullName evidence="10">Sodium:proton antiporter</fullName>
    </submittedName>
</protein>
<feature type="transmembrane region" description="Helical" evidence="7">
    <location>
        <begin position="31"/>
        <end position="49"/>
    </location>
</feature>
<feature type="transmembrane region" description="Helical" evidence="7">
    <location>
        <begin position="94"/>
        <end position="114"/>
    </location>
</feature>
<feature type="domain" description="Na+/H+ antiporter MnhB subunit-related protein" evidence="8">
    <location>
        <begin position="189"/>
        <end position="305"/>
    </location>
</feature>
<dbReference type="Pfam" id="PF04039">
    <property type="entry name" value="MnhB"/>
    <property type="match status" value="1"/>
</dbReference>
<name>A0A176YL38_9BRAD</name>
<feature type="transmembrane region" description="Helical" evidence="7">
    <location>
        <begin position="151"/>
        <end position="168"/>
    </location>
</feature>
<dbReference type="InterPro" id="IPR025383">
    <property type="entry name" value="MrpA_C/MbhD"/>
</dbReference>
<keyword evidence="5 7" id="KW-1133">Transmembrane helix</keyword>
<evidence type="ECO:0000256" key="6">
    <source>
        <dbReference type="ARBA" id="ARBA00023136"/>
    </source>
</evidence>
<evidence type="ECO:0000256" key="2">
    <source>
        <dbReference type="ARBA" id="ARBA00009425"/>
    </source>
</evidence>
<feature type="transmembrane region" description="Helical" evidence="7">
    <location>
        <begin position="250"/>
        <end position="278"/>
    </location>
</feature>
<keyword evidence="4 7" id="KW-0812">Transmembrane</keyword>
<organism evidence="10 11">
    <name type="scientific">Bradyrhizobium neotropicale</name>
    <dbReference type="NCBI Taxonomy" id="1497615"/>
    <lineage>
        <taxon>Bacteria</taxon>
        <taxon>Pseudomonadati</taxon>
        <taxon>Pseudomonadota</taxon>
        <taxon>Alphaproteobacteria</taxon>
        <taxon>Hyphomicrobiales</taxon>
        <taxon>Nitrobacteraceae</taxon>
        <taxon>Bradyrhizobium</taxon>
    </lineage>
</organism>
<evidence type="ECO:0000256" key="3">
    <source>
        <dbReference type="ARBA" id="ARBA00022475"/>
    </source>
</evidence>
<dbReference type="AlphaFoldDB" id="A0A176YL38"/>
<dbReference type="InterPro" id="IPR050622">
    <property type="entry name" value="CPA3_antiporter_subunitB"/>
</dbReference>
<accession>A0A176YL38</accession>
<evidence type="ECO:0000259" key="8">
    <source>
        <dbReference type="Pfam" id="PF04039"/>
    </source>
</evidence>
<dbReference type="PANTHER" id="PTHR33932">
    <property type="entry name" value="NA(+)/H(+) ANTIPORTER SUBUNIT B"/>
    <property type="match status" value="1"/>
</dbReference>
<dbReference type="GO" id="GO:0005886">
    <property type="term" value="C:plasma membrane"/>
    <property type="evidence" value="ECO:0007669"/>
    <property type="project" value="UniProtKB-SubCell"/>
</dbReference>
<dbReference type="Proteomes" id="UP000077173">
    <property type="component" value="Unassembled WGS sequence"/>
</dbReference>
<feature type="transmembrane region" description="Helical" evidence="7">
    <location>
        <begin position="218"/>
        <end position="238"/>
    </location>
</feature>
<feature type="transmembrane region" description="Helical" evidence="7">
    <location>
        <begin position="6"/>
        <end position="24"/>
    </location>
</feature>
<evidence type="ECO:0000313" key="11">
    <source>
        <dbReference type="Proteomes" id="UP000077173"/>
    </source>
</evidence>
<reference evidence="10 11" key="1">
    <citation type="submission" date="2016-02" db="EMBL/GenBank/DDBJ databases">
        <title>Draft genome sequence of the strain BR 10247T Bradyrhizobium neotropicale isolated from nodules of Centrolobium paraense.</title>
        <authorList>
            <person name="Simoes-Araujo J.L."/>
            <person name="Barauna A.C."/>
            <person name="Silva K."/>
            <person name="Zilli J.E."/>
        </authorList>
    </citation>
    <scope>NUCLEOTIDE SEQUENCE [LARGE SCALE GENOMIC DNA]</scope>
    <source>
        <strain evidence="10 11">BR 10247</strain>
    </source>
</reference>
<comment type="subcellular location">
    <subcellularLocation>
        <location evidence="1">Cell membrane</location>
        <topology evidence="1">Multi-pass membrane protein</topology>
    </subcellularLocation>
</comment>
<evidence type="ECO:0000256" key="4">
    <source>
        <dbReference type="ARBA" id="ARBA00022692"/>
    </source>
</evidence>
<feature type="transmembrane region" description="Helical" evidence="7">
    <location>
        <begin position="55"/>
        <end position="74"/>
    </location>
</feature>
<evidence type="ECO:0000256" key="1">
    <source>
        <dbReference type="ARBA" id="ARBA00004651"/>
    </source>
</evidence>
<keyword evidence="11" id="KW-1185">Reference proteome</keyword>
<comment type="similarity">
    <text evidence="2">Belongs to the CPA3 antiporters (TC 2.A.63) subunit B family.</text>
</comment>
<proteinExistence type="inferred from homology"/>
<evidence type="ECO:0000259" key="9">
    <source>
        <dbReference type="Pfam" id="PF13244"/>
    </source>
</evidence>